<evidence type="ECO:0000313" key="11">
    <source>
        <dbReference type="EMBL" id="KAF2454636.1"/>
    </source>
</evidence>
<keyword evidence="4" id="KW-0963">Cytoplasm</keyword>
<evidence type="ECO:0000313" key="12">
    <source>
        <dbReference type="Proteomes" id="UP000799766"/>
    </source>
</evidence>
<evidence type="ECO:0000256" key="4">
    <source>
        <dbReference type="ARBA" id="ARBA00022490"/>
    </source>
</evidence>
<protein>
    <recommendedName>
        <fullName evidence="3">protein-histidine N-methyltransferase</fullName>
        <ecNumber evidence="3">2.1.1.85</ecNumber>
    </recommendedName>
</protein>
<feature type="region of interest" description="Disordered" evidence="10">
    <location>
        <begin position="16"/>
        <end position="41"/>
    </location>
</feature>
<dbReference type="InterPro" id="IPR019410">
    <property type="entry name" value="Methyltransf_16"/>
</dbReference>
<keyword evidence="8" id="KW-0539">Nucleus</keyword>
<evidence type="ECO:0000256" key="1">
    <source>
        <dbReference type="ARBA" id="ARBA00004123"/>
    </source>
</evidence>
<dbReference type="GO" id="GO:0018064">
    <property type="term" value="F:protein-L-histidine N-tele-methyltransferase activity"/>
    <property type="evidence" value="ECO:0007669"/>
    <property type="project" value="UniProtKB-EC"/>
</dbReference>
<dbReference type="Proteomes" id="UP000799766">
    <property type="component" value="Unassembled WGS sequence"/>
</dbReference>
<dbReference type="PANTHER" id="PTHR14614:SF39">
    <property type="entry name" value="HISTIDINE PROTEIN METHYLTRANSFERASE 1 HOMOLOG"/>
    <property type="match status" value="1"/>
</dbReference>
<keyword evidence="12" id="KW-1185">Reference proteome</keyword>
<dbReference type="GO" id="GO:0005737">
    <property type="term" value="C:cytoplasm"/>
    <property type="evidence" value="ECO:0007669"/>
    <property type="project" value="UniProtKB-SubCell"/>
</dbReference>
<comment type="subcellular location">
    <subcellularLocation>
        <location evidence="2">Cytoplasm</location>
    </subcellularLocation>
    <subcellularLocation>
        <location evidence="1">Nucleus</location>
    </subcellularLocation>
</comment>
<keyword evidence="6" id="KW-0808">Transferase</keyword>
<sequence length="358" mass="38813">MAGQFRFGFSGDEMGEADVDAGESHAGSGTGQMSSLEQAQSVPAQAHNVAEWLSSFPSRISYSTIKIESPKGRCLDVPRRELFDVKMQLLAEDEGNDADLLAGLDSADIKTNVYEGGFKSWECSIDLAALLLDRGPRKDIDDLCRVDHVVELGCGTAIPTLILYQYALSEGLSLYFTLADYNVAVLRLVTLPNLLLMWAKSLKSSTASPFSSENPNPLHESPTGDLEITPQICASFLESLREQNLILNLVSGSWTPPTAFLPLIPVSQDMNTLVLASETIYSPSSLSAFTEVLVGILERVRMGKAMVAAKRVYFGVGGSVSAFKQEAAGRKAVAYEIENADIIGRNGVQRCLMEVQMM</sequence>
<reference evidence="11" key="1">
    <citation type="journal article" date="2020" name="Stud. Mycol.">
        <title>101 Dothideomycetes genomes: a test case for predicting lifestyles and emergence of pathogens.</title>
        <authorList>
            <person name="Haridas S."/>
            <person name="Albert R."/>
            <person name="Binder M."/>
            <person name="Bloem J."/>
            <person name="Labutti K."/>
            <person name="Salamov A."/>
            <person name="Andreopoulos B."/>
            <person name="Baker S."/>
            <person name="Barry K."/>
            <person name="Bills G."/>
            <person name="Bluhm B."/>
            <person name="Cannon C."/>
            <person name="Castanera R."/>
            <person name="Culley D."/>
            <person name="Daum C."/>
            <person name="Ezra D."/>
            <person name="Gonzalez J."/>
            <person name="Henrissat B."/>
            <person name="Kuo A."/>
            <person name="Liang C."/>
            <person name="Lipzen A."/>
            <person name="Lutzoni F."/>
            <person name="Magnuson J."/>
            <person name="Mondo S."/>
            <person name="Nolan M."/>
            <person name="Ohm R."/>
            <person name="Pangilinan J."/>
            <person name="Park H.-J."/>
            <person name="Ramirez L."/>
            <person name="Alfaro M."/>
            <person name="Sun H."/>
            <person name="Tritt A."/>
            <person name="Yoshinaga Y."/>
            <person name="Zwiers L.-H."/>
            <person name="Turgeon B."/>
            <person name="Goodwin S."/>
            <person name="Spatafora J."/>
            <person name="Crous P."/>
            <person name="Grigoriev I."/>
        </authorList>
    </citation>
    <scope>NUCLEOTIDE SEQUENCE</scope>
    <source>
        <strain evidence="11">ATCC 16933</strain>
    </source>
</reference>
<evidence type="ECO:0000256" key="3">
    <source>
        <dbReference type="ARBA" id="ARBA00012533"/>
    </source>
</evidence>
<evidence type="ECO:0000256" key="8">
    <source>
        <dbReference type="ARBA" id="ARBA00023242"/>
    </source>
</evidence>
<gene>
    <name evidence="11" type="ORF">BDY21DRAFT_352318</name>
</gene>
<dbReference type="EC" id="2.1.1.85" evidence="3"/>
<dbReference type="GO" id="GO:0032259">
    <property type="term" value="P:methylation"/>
    <property type="evidence" value="ECO:0007669"/>
    <property type="project" value="UniProtKB-KW"/>
</dbReference>
<accession>A0A6A6NSE4</accession>
<evidence type="ECO:0000256" key="7">
    <source>
        <dbReference type="ARBA" id="ARBA00022691"/>
    </source>
</evidence>
<dbReference type="AlphaFoldDB" id="A0A6A6NSE4"/>
<keyword evidence="5" id="KW-0489">Methyltransferase</keyword>
<dbReference type="OrthoDB" id="1723750at2759"/>
<evidence type="ECO:0000256" key="10">
    <source>
        <dbReference type="SAM" id="MobiDB-lite"/>
    </source>
</evidence>
<name>A0A6A6NSE4_9PEZI</name>
<dbReference type="PANTHER" id="PTHR14614">
    <property type="entry name" value="HEPATOCELLULAR CARCINOMA-ASSOCIATED ANTIGEN"/>
    <property type="match status" value="1"/>
</dbReference>
<evidence type="ECO:0000256" key="5">
    <source>
        <dbReference type="ARBA" id="ARBA00022603"/>
    </source>
</evidence>
<dbReference type="EMBL" id="MU001690">
    <property type="protein sequence ID" value="KAF2454636.1"/>
    <property type="molecule type" value="Genomic_DNA"/>
</dbReference>
<comment type="similarity">
    <text evidence="9">Belongs to the methyltransferase superfamily. METTL18 family.</text>
</comment>
<evidence type="ECO:0000256" key="6">
    <source>
        <dbReference type="ARBA" id="ARBA00022679"/>
    </source>
</evidence>
<dbReference type="GO" id="GO:0005634">
    <property type="term" value="C:nucleus"/>
    <property type="evidence" value="ECO:0007669"/>
    <property type="project" value="UniProtKB-SubCell"/>
</dbReference>
<keyword evidence="7" id="KW-0949">S-adenosyl-L-methionine</keyword>
<dbReference type="Gene3D" id="3.40.50.150">
    <property type="entry name" value="Vaccinia Virus protein VP39"/>
    <property type="match status" value="1"/>
</dbReference>
<dbReference type="InterPro" id="IPR029063">
    <property type="entry name" value="SAM-dependent_MTases_sf"/>
</dbReference>
<feature type="compositionally biased region" description="Polar residues" evidence="10">
    <location>
        <begin position="31"/>
        <end position="41"/>
    </location>
</feature>
<organism evidence="11 12">
    <name type="scientific">Lineolata rhizophorae</name>
    <dbReference type="NCBI Taxonomy" id="578093"/>
    <lineage>
        <taxon>Eukaryota</taxon>
        <taxon>Fungi</taxon>
        <taxon>Dikarya</taxon>
        <taxon>Ascomycota</taxon>
        <taxon>Pezizomycotina</taxon>
        <taxon>Dothideomycetes</taxon>
        <taxon>Dothideomycetes incertae sedis</taxon>
        <taxon>Lineolatales</taxon>
        <taxon>Lineolataceae</taxon>
        <taxon>Lineolata</taxon>
    </lineage>
</organism>
<evidence type="ECO:0000256" key="9">
    <source>
        <dbReference type="ARBA" id="ARBA00038126"/>
    </source>
</evidence>
<evidence type="ECO:0000256" key="2">
    <source>
        <dbReference type="ARBA" id="ARBA00004496"/>
    </source>
</evidence>
<proteinExistence type="inferred from homology"/>